<feature type="non-terminal residue" evidence="1">
    <location>
        <position position="1"/>
    </location>
</feature>
<dbReference type="EMBL" id="NOZP01000153">
    <property type="protein sequence ID" value="OYD14526.1"/>
    <property type="molecule type" value="Genomic_DNA"/>
</dbReference>
<organism evidence="1 2">
    <name type="scientific">candidate division WOR-3 bacterium JGI_Cruoil_03_51_56</name>
    <dbReference type="NCBI Taxonomy" id="1973747"/>
    <lineage>
        <taxon>Bacteria</taxon>
        <taxon>Bacteria division WOR-3</taxon>
    </lineage>
</organism>
<evidence type="ECO:0000313" key="2">
    <source>
        <dbReference type="Proteomes" id="UP000215559"/>
    </source>
</evidence>
<reference evidence="1 2" key="1">
    <citation type="submission" date="2017-07" db="EMBL/GenBank/DDBJ databases">
        <title>Recovery of genomes from metagenomes via a dereplication, aggregation, and scoring strategy.</title>
        <authorList>
            <person name="Sieber C.M."/>
            <person name="Probst A.J."/>
            <person name="Sharrar A."/>
            <person name="Thomas B.C."/>
            <person name="Hess M."/>
            <person name="Tringe S.G."/>
            <person name="Banfield J.F."/>
        </authorList>
    </citation>
    <scope>NUCLEOTIDE SEQUENCE [LARGE SCALE GENOMIC DNA]</scope>
    <source>
        <strain evidence="1">JGI_Cruoil_03_51_56</strain>
    </source>
</reference>
<dbReference type="Proteomes" id="UP000215559">
    <property type="component" value="Unassembled WGS sequence"/>
</dbReference>
<protein>
    <submittedName>
        <fullName evidence="1">Uncharacterized protein</fullName>
    </submittedName>
</protein>
<evidence type="ECO:0000313" key="1">
    <source>
        <dbReference type="EMBL" id="OYD14526.1"/>
    </source>
</evidence>
<name>A0A235BQP7_UNCW3</name>
<gene>
    <name evidence="1" type="ORF">CH330_08435</name>
</gene>
<accession>A0A235BQP7</accession>
<comment type="caution">
    <text evidence="1">The sequence shown here is derived from an EMBL/GenBank/DDBJ whole genome shotgun (WGS) entry which is preliminary data.</text>
</comment>
<sequence length="323" mass="36559">AYRNNHKWNEFYERRWVHWEPVNTYMNSPWHYEHWTSFGHARGTFDWRGDGYVWTTTERYTPVCTLVVDVDDANGNPVDGARIIIDAPGYPGPRATFGLTSTSGECRFLLGDSISWFSGQVTSAVGSEPTTTIINNSQPGELYTWDVDLTGTIPSLQAEPDTMPTHPRNEYRLEFQFNVPSELDYAENPDDHNVFSESFSPGNLDFFICDSGNYKAYVSGDSFRAFQISLDMSSKDGSFVIPTDSCWYLVLSNEDESTASQLLDIHVKLFHQQTGIKYRTGFKIAPIRFWVSPNPFHKNTVIHGYGPIGLTGNLTGSPPGLYW</sequence>
<proteinExistence type="predicted"/>
<dbReference type="AlphaFoldDB" id="A0A235BQP7"/>